<dbReference type="RefSeq" id="WP_179479720.1">
    <property type="nucleotide sequence ID" value="NZ_JACCFW010000001.1"/>
</dbReference>
<evidence type="ECO:0000259" key="6">
    <source>
        <dbReference type="PROSITE" id="PS51935"/>
    </source>
</evidence>
<evidence type="ECO:0000256" key="3">
    <source>
        <dbReference type="ARBA" id="ARBA00022801"/>
    </source>
</evidence>
<keyword evidence="3" id="KW-0378">Hydrolase</keyword>
<organism evidence="7 8">
    <name type="scientific">Allobranchiibius huperziae</name>
    <dbReference type="NCBI Taxonomy" id="1874116"/>
    <lineage>
        <taxon>Bacteria</taxon>
        <taxon>Bacillati</taxon>
        <taxon>Actinomycetota</taxon>
        <taxon>Actinomycetes</taxon>
        <taxon>Micrococcales</taxon>
        <taxon>Dermacoccaceae</taxon>
        <taxon>Allobranchiibius</taxon>
    </lineage>
</organism>
<keyword evidence="5" id="KW-0732">Signal</keyword>
<feature type="domain" description="NlpC/P60" evidence="6">
    <location>
        <begin position="406"/>
        <end position="566"/>
    </location>
</feature>
<dbReference type="GO" id="GO:0008234">
    <property type="term" value="F:cysteine-type peptidase activity"/>
    <property type="evidence" value="ECO:0007669"/>
    <property type="project" value="UniProtKB-KW"/>
</dbReference>
<comment type="caution">
    <text evidence="7">The sequence shown here is derived from an EMBL/GenBank/DDBJ whole genome shotgun (WGS) entry which is preliminary data.</text>
</comment>
<keyword evidence="2" id="KW-0645">Protease</keyword>
<evidence type="ECO:0000256" key="4">
    <source>
        <dbReference type="ARBA" id="ARBA00022807"/>
    </source>
</evidence>
<dbReference type="Pfam" id="PF00877">
    <property type="entry name" value="NLPC_P60"/>
    <property type="match status" value="1"/>
</dbReference>
<dbReference type="PROSITE" id="PS51935">
    <property type="entry name" value="NLPC_P60"/>
    <property type="match status" value="1"/>
</dbReference>
<accession>A0A853DBV0</accession>
<name>A0A853DBV0_9MICO</name>
<feature type="chain" id="PRO_5032735739" description="NlpC/P60 domain-containing protein" evidence="5">
    <location>
        <begin position="42"/>
        <end position="566"/>
    </location>
</feature>
<dbReference type="SUPFAM" id="SSF54001">
    <property type="entry name" value="Cysteine proteinases"/>
    <property type="match status" value="1"/>
</dbReference>
<reference evidence="7 8" key="1">
    <citation type="submission" date="2020-07" db="EMBL/GenBank/DDBJ databases">
        <title>Sequencing the genomes of 1000 actinobacteria strains.</title>
        <authorList>
            <person name="Klenk H.-P."/>
        </authorList>
    </citation>
    <scope>NUCLEOTIDE SEQUENCE [LARGE SCALE GENOMIC DNA]</scope>
    <source>
        <strain evidence="7 8">DSM 29531</strain>
    </source>
</reference>
<sequence>MKEDRLHPGVTTRPRILTVLLGLLLTSVATLSLGWSTPAHAADGCTAGHNASGQSVYYCGVWVPSGGIPVYSSTSQGSSVIDHLHSGGTANWFYCSTSGGTATASGYKSTSWARSVGDDNGAIGYVPAVYFSGSENYWAGLPSCSGGTGSSGSSCHSGTNKSGTTVSYCGIWTPSGGTPVYASTSSGSGVVDHLNTAGTGNWFFCEQKGSSITVGGYTSSDWAKTIGDDHGATGYVPAVYFTGSQNYWAGMPACSTPAPPPSDDSCTLGHNPSGGTAYYCPVWVPSGGVPLYGSTSTSSGVVDHLHTGGSANWFYCRVNGSTATVGGYSSSSWAKTIGDDNGATGYVPAVYFTGSQDYWVNLPSCGSGSTNPTPPSPPSNGGANTNGSACGTAYTGLPGLTLKMMQQACRVTVTSDSMYKYSIYAWDGGHGSTPGPTYGSCDPSNGAPNDCHVDGFDCSGLVRWAYYQATGVDALDGYTWGQWSKALALPHKAVINAASHGGSGQVDNYLSQLKPGDILWYGQNAGEHVAIYMGNGKQMNAYQSGDHDGITSVTTGDTFWGAVRMW</sequence>
<evidence type="ECO:0000313" key="8">
    <source>
        <dbReference type="Proteomes" id="UP000571817"/>
    </source>
</evidence>
<dbReference type="AlphaFoldDB" id="A0A853DBV0"/>
<dbReference type="Proteomes" id="UP000571817">
    <property type="component" value="Unassembled WGS sequence"/>
</dbReference>
<protein>
    <recommendedName>
        <fullName evidence="6">NlpC/P60 domain-containing protein</fullName>
    </recommendedName>
</protein>
<evidence type="ECO:0000313" key="7">
    <source>
        <dbReference type="EMBL" id="NYJ74077.1"/>
    </source>
</evidence>
<evidence type="ECO:0000256" key="2">
    <source>
        <dbReference type="ARBA" id="ARBA00022670"/>
    </source>
</evidence>
<dbReference type="GO" id="GO:0006508">
    <property type="term" value="P:proteolysis"/>
    <property type="evidence" value="ECO:0007669"/>
    <property type="project" value="UniProtKB-KW"/>
</dbReference>
<keyword evidence="8" id="KW-1185">Reference proteome</keyword>
<evidence type="ECO:0000256" key="5">
    <source>
        <dbReference type="SAM" id="SignalP"/>
    </source>
</evidence>
<dbReference type="EMBL" id="JACCFW010000001">
    <property type="protein sequence ID" value="NYJ74077.1"/>
    <property type="molecule type" value="Genomic_DNA"/>
</dbReference>
<evidence type="ECO:0000256" key="1">
    <source>
        <dbReference type="ARBA" id="ARBA00007074"/>
    </source>
</evidence>
<keyword evidence="4" id="KW-0788">Thiol protease</keyword>
<proteinExistence type="inferred from homology"/>
<feature type="signal peptide" evidence="5">
    <location>
        <begin position="1"/>
        <end position="41"/>
    </location>
</feature>
<comment type="similarity">
    <text evidence="1">Belongs to the peptidase C40 family.</text>
</comment>
<dbReference type="PANTHER" id="PTHR47359">
    <property type="entry name" value="PEPTIDOGLYCAN DL-ENDOPEPTIDASE CWLO"/>
    <property type="match status" value="1"/>
</dbReference>
<dbReference type="Gene3D" id="3.90.1720.10">
    <property type="entry name" value="endopeptidase domain like (from Nostoc punctiforme)"/>
    <property type="match status" value="1"/>
</dbReference>
<dbReference type="InterPro" id="IPR051794">
    <property type="entry name" value="PG_Endopeptidase_C40"/>
</dbReference>
<dbReference type="InterPro" id="IPR038765">
    <property type="entry name" value="Papain-like_cys_pep_sf"/>
</dbReference>
<dbReference type="PANTHER" id="PTHR47359:SF3">
    <property type="entry name" value="NLP_P60 DOMAIN-CONTAINING PROTEIN-RELATED"/>
    <property type="match status" value="1"/>
</dbReference>
<gene>
    <name evidence="7" type="ORF">HNR15_001040</name>
</gene>
<dbReference type="InterPro" id="IPR000064">
    <property type="entry name" value="NLP_P60_dom"/>
</dbReference>